<dbReference type="InterPro" id="IPR010982">
    <property type="entry name" value="Lambda_DNA-bd_dom_sf"/>
</dbReference>
<feature type="domain" description="HTH cro/C1-type" evidence="1">
    <location>
        <begin position="14"/>
        <end position="68"/>
    </location>
</feature>
<dbReference type="Proteomes" id="UP001501195">
    <property type="component" value="Unassembled WGS sequence"/>
</dbReference>
<keyword evidence="3" id="KW-1185">Reference proteome</keyword>
<comment type="caution">
    <text evidence="2">The sequence shown here is derived from an EMBL/GenBank/DDBJ whole genome shotgun (WGS) entry which is preliminary data.</text>
</comment>
<dbReference type="PROSITE" id="PS50943">
    <property type="entry name" value="HTH_CROC1"/>
    <property type="match status" value="1"/>
</dbReference>
<reference evidence="3" key="1">
    <citation type="journal article" date="2019" name="Int. J. Syst. Evol. Microbiol.">
        <title>The Global Catalogue of Microorganisms (GCM) 10K type strain sequencing project: providing services to taxonomists for standard genome sequencing and annotation.</title>
        <authorList>
            <consortium name="The Broad Institute Genomics Platform"/>
            <consortium name="The Broad Institute Genome Sequencing Center for Infectious Disease"/>
            <person name="Wu L."/>
            <person name="Ma J."/>
        </authorList>
    </citation>
    <scope>NUCLEOTIDE SEQUENCE [LARGE SCALE GENOMIC DNA]</scope>
    <source>
        <strain evidence="3">JCM 18126</strain>
    </source>
</reference>
<evidence type="ECO:0000313" key="3">
    <source>
        <dbReference type="Proteomes" id="UP001501195"/>
    </source>
</evidence>
<dbReference type="EMBL" id="BAABIL010000460">
    <property type="protein sequence ID" value="GAA4988390.1"/>
    <property type="molecule type" value="Genomic_DNA"/>
</dbReference>
<name>A0ABP9I4V7_9ACTN</name>
<accession>A0ABP9I4V7</accession>
<dbReference type="Gene3D" id="1.10.260.40">
    <property type="entry name" value="lambda repressor-like DNA-binding domains"/>
    <property type="match status" value="1"/>
</dbReference>
<dbReference type="SMART" id="SM00530">
    <property type="entry name" value="HTH_XRE"/>
    <property type="match status" value="1"/>
</dbReference>
<gene>
    <name evidence="2" type="ORF">GCM10023225_27570</name>
</gene>
<dbReference type="RefSeq" id="WP_345713220.1">
    <property type="nucleotide sequence ID" value="NZ_BAABIL010000460.1"/>
</dbReference>
<proteinExistence type="predicted"/>
<dbReference type="InterPro" id="IPR041413">
    <property type="entry name" value="MLTR_LBD"/>
</dbReference>
<dbReference type="CDD" id="cd00093">
    <property type="entry name" value="HTH_XRE"/>
    <property type="match status" value="1"/>
</dbReference>
<dbReference type="InterPro" id="IPR001387">
    <property type="entry name" value="Cro/C1-type_HTH"/>
</dbReference>
<evidence type="ECO:0000313" key="2">
    <source>
        <dbReference type="EMBL" id="GAA4988390.1"/>
    </source>
</evidence>
<dbReference type="Pfam" id="PF17765">
    <property type="entry name" value="MLTR_LBD"/>
    <property type="match status" value="1"/>
</dbReference>
<dbReference type="PANTHER" id="PTHR35010:SF4">
    <property type="entry name" value="BLL5781 PROTEIN"/>
    <property type="match status" value="1"/>
</dbReference>
<dbReference type="SUPFAM" id="SSF47413">
    <property type="entry name" value="lambda repressor-like DNA-binding domains"/>
    <property type="match status" value="1"/>
</dbReference>
<organism evidence="2 3">
    <name type="scientific">Kineococcus glutinatus</name>
    <dbReference type="NCBI Taxonomy" id="1070872"/>
    <lineage>
        <taxon>Bacteria</taxon>
        <taxon>Bacillati</taxon>
        <taxon>Actinomycetota</taxon>
        <taxon>Actinomycetes</taxon>
        <taxon>Kineosporiales</taxon>
        <taxon>Kineosporiaceae</taxon>
        <taxon>Kineococcus</taxon>
    </lineage>
</organism>
<protein>
    <submittedName>
        <fullName evidence="2">Helix-turn-helix transcriptional regulator</fullName>
    </submittedName>
</protein>
<dbReference type="Gene3D" id="3.30.450.180">
    <property type="match status" value="1"/>
</dbReference>
<evidence type="ECO:0000259" key="1">
    <source>
        <dbReference type="PROSITE" id="PS50943"/>
    </source>
</evidence>
<dbReference type="PANTHER" id="PTHR35010">
    <property type="entry name" value="BLL4672 PROTEIN-RELATED"/>
    <property type="match status" value="1"/>
</dbReference>
<dbReference type="Pfam" id="PF13560">
    <property type="entry name" value="HTH_31"/>
    <property type="match status" value="1"/>
</dbReference>
<sequence>MAELAVRPHVGSLLRTWRQRRRLSQLELACEAGVSARHLSFLETGRSRPSRRMVLHLAGQLDVPLRERNELLVAAGFAPVYAERALTDPEMSPVRRSLDLLLAAHEPHPALVVDRSWNLVAGNRAAWWFAGGAAPELVAPPVNVLRLSLHPDGLAPRIANLAQWRSHVLHRLSRDAAVSADPGLAALHAELSALPGGEEPVPPGAVVVPLRVRHGDAELNFLSTVTTFGSAVDVTAAELSIETFLPADAATAEALREIAADG</sequence>